<reference evidence="5 6" key="1">
    <citation type="submission" date="2018-07" db="EMBL/GenBank/DDBJ databases">
        <title>The complete nuclear genome of the prasinophyte Chloropicon primus (CCMP1205).</title>
        <authorList>
            <person name="Pombert J.-F."/>
            <person name="Otis C."/>
            <person name="Turmel M."/>
            <person name="Lemieux C."/>
        </authorList>
    </citation>
    <scope>NUCLEOTIDE SEQUENCE [LARGE SCALE GENOMIC DNA]</scope>
    <source>
        <strain evidence="5 6">CCMP1205</strain>
    </source>
</reference>
<evidence type="ECO:0000313" key="6">
    <source>
        <dbReference type="Proteomes" id="UP000316726"/>
    </source>
</evidence>
<comment type="subcellular location">
    <subcellularLocation>
        <location evidence="1">Nucleus</location>
    </subcellularLocation>
</comment>
<proteinExistence type="inferred from homology"/>
<dbReference type="Proteomes" id="UP000316726">
    <property type="component" value="Chromosome 6"/>
</dbReference>
<organism evidence="5 6">
    <name type="scientific">Chloropicon primus</name>
    <dbReference type="NCBI Taxonomy" id="1764295"/>
    <lineage>
        <taxon>Eukaryota</taxon>
        <taxon>Viridiplantae</taxon>
        <taxon>Chlorophyta</taxon>
        <taxon>Chloropicophyceae</taxon>
        <taxon>Chloropicales</taxon>
        <taxon>Chloropicaceae</taxon>
        <taxon>Chloropicon</taxon>
    </lineage>
</organism>
<evidence type="ECO:0000313" key="5">
    <source>
        <dbReference type="EMBL" id="QDZ21821.1"/>
    </source>
</evidence>
<accession>A0A5B8MNE5</accession>
<name>A0A5B8MNE5_9CHLO</name>
<evidence type="ECO:0000256" key="2">
    <source>
        <dbReference type="ARBA" id="ARBA00009072"/>
    </source>
</evidence>
<dbReference type="PANTHER" id="PTHR12940">
    <property type="entry name" value="ES-2 PROTEIN - RELATED"/>
    <property type="match status" value="1"/>
</dbReference>
<protein>
    <submittedName>
        <fullName evidence="5">Uncharacterized protein</fullName>
    </submittedName>
</protein>
<evidence type="ECO:0000256" key="3">
    <source>
        <dbReference type="ARBA" id="ARBA00023242"/>
    </source>
</evidence>
<dbReference type="Pfam" id="PF09751">
    <property type="entry name" value="Es2"/>
    <property type="match status" value="1"/>
</dbReference>
<feature type="compositionally biased region" description="Basic and acidic residues" evidence="4">
    <location>
        <begin position="254"/>
        <end position="264"/>
    </location>
</feature>
<dbReference type="PANTHER" id="PTHR12940:SF0">
    <property type="entry name" value="SPLICING FACTOR ESS-2 HOMOLOG"/>
    <property type="match status" value="1"/>
</dbReference>
<dbReference type="InterPro" id="IPR019148">
    <property type="entry name" value="Nuclear_protein_DGCR14_ESS-2"/>
</dbReference>
<comment type="similarity">
    <text evidence="2">Belongs to the ESS2 family.</text>
</comment>
<sequence>MLPPPAVDMAKRRRQGPKVLREEAWLKQLEAIIQRDYFPEIPKLQSKLEWLQAVNSGDEGRMRWAQRRNALRRAGHEAPLEGEGTPGVASGVEWATPLREEGEGERSEWDESVLMRDRLAAGEGWEGASTANTPAESVAFGGEDDQWGRTTTARAVVAPPLSLDQFCRKHTSEDNASFSEIIDRANSKVRERRDKLCSRLERLEGGGACSTDGYGTSNQPPAGLLYWKKNVRTVTQEKAGPRGEIAASNTRLVTARERRGERAGLESPSTSVSSLQGTPVVRESPVQRRGYVASAGARARGGSDHLRGYSYVLSPSPSPSPRHPGGRGASGRTPVAMRTAPNLSAAGLRLASRIKKRRQGGLARELRASYTPTPTRHSDFS</sequence>
<evidence type="ECO:0000256" key="1">
    <source>
        <dbReference type="ARBA" id="ARBA00004123"/>
    </source>
</evidence>
<feature type="region of interest" description="Disordered" evidence="4">
    <location>
        <begin position="124"/>
        <end position="145"/>
    </location>
</feature>
<dbReference type="AlphaFoldDB" id="A0A5B8MNE5"/>
<evidence type="ECO:0000256" key="4">
    <source>
        <dbReference type="SAM" id="MobiDB-lite"/>
    </source>
</evidence>
<keyword evidence="3" id="KW-0539">Nucleus</keyword>
<feature type="region of interest" description="Disordered" evidence="4">
    <location>
        <begin position="252"/>
        <end position="381"/>
    </location>
</feature>
<dbReference type="OrthoDB" id="19679at2759"/>
<feature type="compositionally biased region" description="Polar residues" evidence="4">
    <location>
        <begin position="267"/>
        <end position="277"/>
    </location>
</feature>
<dbReference type="GO" id="GO:0071013">
    <property type="term" value="C:catalytic step 2 spliceosome"/>
    <property type="evidence" value="ECO:0007669"/>
    <property type="project" value="TreeGrafter"/>
</dbReference>
<keyword evidence="6" id="KW-1185">Reference proteome</keyword>
<feature type="compositionally biased region" description="Low complexity" evidence="4">
    <location>
        <begin position="288"/>
        <end position="300"/>
    </location>
</feature>
<dbReference type="EMBL" id="CP031039">
    <property type="protein sequence ID" value="QDZ21821.1"/>
    <property type="molecule type" value="Genomic_DNA"/>
</dbReference>
<gene>
    <name evidence="5" type="ORF">A3770_06p43390</name>
</gene>
<dbReference type="STRING" id="1764295.A0A5B8MNE5"/>